<comment type="caution">
    <text evidence="1">The sequence shown here is derived from an EMBL/GenBank/DDBJ whole genome shotgun (WGS) entry which is preliminary data.</text>
</comment>
<name>A0A0F9HYK4_9ZZZZ</name>
<evidence type="ECO:0000313" key="1">
    <source>
        <dbReference type="EMBL" id="KKL86760.1"/>
    </source>
</evidence>
<organism evidence="1">
    <name type="scientific">marine sediment metagenome</name>
    <dbReference type="NCBI Taxonomy" id="412755"/>
    <lineage>
        <taxon>unclassified sequences</taxon>
        <taxon>metagenomes</taxon>
        <taxon>ecological metagenomes</taxon>
    </lineage>
</organism>
<accession>A0A0F9HYK4</accession>
<proteinExistence type="predicted"/>
<gene>
    <name evidence="1" type="ORF">LCGC14_1941580</name>
</gene>
<sequence length="24" mass="2747">WAKNGALLTDTIDLEDTLKEELEE</sequence>
<protein>
    <submittedName>
        <fullName evidence="1">Uncharacterized protein</fullName>
    </submittedName>
</protein>
<reference evidence="1" key="1">
    <citation type="journal article" date="2015" name="Nature">
        <title>Complex archaea that bridge the gap between prokaryotes and eukaryotes.</title>
        <authorList>
            <person name="Spang A."/>
            <person name="Saw J.H."/>
            <person name="Jorgensen S.L."/>
            <person name="Zaremba-Niedzwiedzka K."/>
            <person name="Martijn J."/>
            <person name="Lind A.E."/>
            <person name="van Eijk R."/>
            <person name="Schleper C."/>
            <person name="Guy L."/>
            <person name="Ettema T.J."/>
        </authorList>
    </citation>
    <scope>NUCLEOTIDE SEQUENCE</scope>
</reference>
<dbReference type="AlphaFoldDB" id="A0A0F9HYK4"/>
<feature type="non-terminal residue" evidence="1">
    <location>
        <position position="1"/>
    </location>
</feature>
<dbReference type="EMBL" id="LAZR01021022">
    <property type="protein sequence ID" value="KKL86760.1"/>
    <property type="molecule type" value="Genomic_DNA"/>
</dbReference>